<feature type="region of interest" description="Disordered" evidence="1">
    <location>
        <begin position="128"/>
        <end position="172"/>
    </location>
</feature>
<feature type="domain" description="Stc1" evidence="2">
    <location>
        <begin position="37"/>
        <end position="121"/>
    </location>
</feature>
<evidence type="ECO:0000313" key="4">
    <source>
        <dbReference type="Proteomes" id="UP000326924"/>
    </source>
</evidence>
<name>A0A5J5EVW2_9PEZI</name>
<dbReference type="Proteomes" id="UP000326924">
    <property type="component" value="Unassembled WGS sequence"/>
</dbReference>
<dbReference type="InParanoid" id="A0A5J5EVW2"/>
<reference evidence="3 4" key="1">
    <citation type="submission" date="2019-09" db="EMBL/GenBank/DDBJ databases">
        <title>Draft genome of the ectomycorrhizal ascomycete Sphaerosporella brunnea.</title>
        <authorList>
            <consortium name="DOE Joint Genome Institute"/>
            <person name="Benucci G.M."/>
            <person name="Marozzi G."/>
            <person name="Antonielli L."/>
            <person name="Sanchez S."/>
            <person name="Marco P."/>
            <person name="Wang X."/>
            <person name="Falini L.B."/>
            <person name="Barry K."/>
            <person name="Haridas S."/>
            <person name="Lipzen A."/>
            <person name="Labutti K."/>
            <person name="Grigoriev I.V."/>
            <person name="Murat C."/>
            <person name="Martin F."/>
            <person name="Albertini E."/>
            <person name="Donnini D."/>
            <person name="Bonito G."/>
        </authorList>
    </citation>
    <scope>NUCLEOTIDE SEQUENCE [LARGE SCALE GENOMIC DNA]</scope>
    <source>
        <strain evidence="3 4">Sb_GMNB300</strain>
    </source>
</reference>
<keyword evidence="4" id="KW-1185">Reference proteome</keyword>
<feature type="region of interest" description="Disordered" evidence="1">
    <location>
        <begin position="223"/>
        <end position="323"/>
    </location>
</feature>
<organism evidence="3 4">
    <name type="scientific">Sphaerosporella brunnea</name>
    <dbReference type="NCBI Taxonomy" id="1250544"/>
    <lineage>
        <taxon>Eukaryota</taxon>
        <taxon>Fungi</taxon>
        <taxon>Dikarya</taxon>
        <taxon>Ascomycota</taxon>
        <taxon>Pezizomycotina</taxon>
        <taxon>Pezizomycetes</taxon>
        <taxon>Pezizales</taxon>
        <taxon>Pyronemataceae</taxon>
        <taxon>Sphaerosporella</taxon>
    </lineage>
</organism>
<protein>
    <submittedName>
        <fullName evidence="3">Stc1 domain-containing protein</fullName>
    </submittedName>
</protein>
<dbReference type="InterPro" id="IPR024630">
    <property type="entry name" value="Stc1"/>
</dbReference>
<proteinExistence type="predicted"/>
<sequence length="323" mass="35601">MPPPRTPAVGRNLVNQRDNRSEATVKNSGGVPTMIICHICKKAKPHSQYAKRQIQKFKDTIHNPYAPAGRCLTDPKTTCKTCTPQQVTELTCCVCSKTKGLTYFAKNQRKNPDIARCIKCVRMHLDAEPDVDPVDSDEYSESEDDGEGDFDDPDDDDGTQATTKRSKGQKVRKALVIKSTPDAMFPDENVPVPSAQGVTYLHPSIDPEHEWEIVSSAGRMPRAPMHLPSVGTDTIRGSVHGGAAGSAYGSSSWGGSGVKDTGWAKVEKVPKGQETKWGHHTETDEWSAYARNLTNRRDAIKKQQKKPKGVDSDDDDDDEDYFD</sequence>
<dbReference type="AlphaFoldDB" id="A0A5J5EVW2"/>
<feature type="compositionally biased region" description="Acidic residues" evidence="1">
    <location>
        <begin position="128"/>
        <end position="158"/>
    </location>
</feature>
<comment type="caution">
    <text evidence="3">The sequence shown here is derived from an EMBL/GenBank/DDBJ whole genome shotgun (WGS) entry which is preliminary data.</text>
</comment>
<accession>A0A5J5EVW2</accession>
<evidence type="ECO:0000259" key="2">
    <source>
        <dbReference type="Pfam" id="PF12898"/>
    </source>
</evidence>
<dbReference type="OrthoDB" id="3514033at2759"/>
<dbReference type="Pfam" id="PF12898">
    <property type="entry name" value="Stc1"/>
    <property type="match status" value="1"/>
</dbReference>
<evidence type="ECO:0000313" key="3">
    <source>
        <dbReference type="EMBL" id="KAA8904818.1"/>
    </source>
</evidence>
<gene>
    <name evidence="3" type="ORF">FN846DRAFT_907656</name>
</gene>
<dbReference type="InterPro" id="IPR043069">
    <property type="entry name" value="Stc1_sf"/>
</dbReference>
<dbReference type="EMBL" id="VXIS01000104">
    <property type="protein sequence ID" value="KAA8904818.1"/>
    <property type="molecule type" value="Genomic_DNA"/>
</dbReference>
<evidence type="ECO:0000256" key="1">
    <source>
        <dbReference type="SAM" id="MobiDB-lite"/>
    </source>
</evidence>
<feature type="compositionally biased region" description="Basic and acidic residues" evidence="1">
    <location>
        <begin position="265"/>
        <end position="283"/>
    </location>
</feature>
<dbReference type="Gene3D" id="3.30.60.210">
    <property type="entry name" value="Stc1 domain"/>
    <property type="match status" value="1"/>
</dbReference>
<feature type="compositionally biased region" description="Acidic residues" evidence="1">
    <location>
        <begin position="312"/>
        <end position="323"/>
    </location>
</feature>